<accession>N6UHR8</accession>
<reference evidence="6 7" key="1">
    <citation type="journal article" date="2012" name="BMC Genomics">
        <title>Genomic basis of broad host range and environmental adaptability of Rhizobium tropici CIAT 899 and Rhizobium sp. PRF 81 which are used in inoculants for common bean (Phaseolus vulgaris L.).</title>
        <authorList>
            <person name="Ormeno-Orrillo E."/>
            <person name="Menna P."/>
            <person name="Almeida L.G."/>
            <person name="Ollero F.J."/>
            <person name="Nicolas M.F."/>
            <person name="Pains Rodrigues E."/>
            <person name="Shigueyoshi Nakatani A."/>
            <person name="Silva Batista J.S."/>
            <person name="Oliveira Chueire L.M."/>
            <person name="Souza R.C."/>
            <person name="Ribeiro Vasconcelos A.T."/>
            <person name="Megias M."/>
            <person name="Hungria M."/>
            <person name="Martinez-Romero E."/>
        </authorList>
    </citation>
    <scope>NUCLEOTIDE SEQUENCE [LARGE SCALE GENOMIC DNA]</scope>
    <source>
        <strain evidence="6 7">PRF 81</strain>
    </source>
</reference>
<dbReference type="PANTHER" id="PTHR30146:SF148">
    <property type="entry name" value="HTH-TYPE TRANSCRIPTIONAL REPRESSOR PURR-RELATED"/>
    <property type="match status" value="1"/>
</dbReference>
<dbReference type="SUPFAM" id="SSF47413">
    <property type="entry name" value="lambda repressor-like DNA-binding domains"/>
    <property type="match status" value="1"/>
</dbReference>
<dbReference type="CDD" id="cd01392">
    <property type="entry name" value="HTH_LacI"/>
    <property type="match status" value="1"/>
</dbReference>
<dbReference type="PANTHER" id="PTHR30146">
    <property type="entry name" value="LACI-RELATED TRANSCRIPTIONAL REPRESSOR"/>
    <property type="match status" value="1"/>
</dbReference>
<organism evidence="6 7">
    <name type="scientific">Rhizobium freirei PRF 81</name>
    <dbReference type="NCBI Taxonomy" id="363754"/>
    <lineage>
        <taxon>Bacteria</taxon>
        <taxon>Pseudomonadati</taxon>
        <taxon>Pseudomonadota</taxon>
        <taxon>Alphaproteobacteria</taxon>
        <taxon>Hyphomicrobiales</taxon>
        <taxon>Rhizobiaceae</taxon>
        <taxon>Rhizobium/Agrobacterium group</taxon>
        <taxon>Rhizobium</taxon>
    </lineage>
</organism>
<keyword evidence="7" id="KW-1185">Reference proteome</keyword>
<evidence type="ECO:0000256" key="4">
    <source>
        <dbReference type="ARBA" id="ARBA00023163"/>
    </source>
</evidence>
<keyword evidence="3" id="KW-0238">DNA-binding</keyword>
<keyword evidence="2" id="KW-0805">Transcription regulation</keyword>
<dbReference type="Pfam" id="PF00356">
    <property type="entry name" value="LacI"/>
    <property type="match status" value="1"/>
</dbReference>
<feature type="domain" description="HTH lacI-type" evidence="5">
    <location>
        <begin position="44"/>
        <end position="98"/>
    </location>
</feature>
<proteinExistence type="predicted"/>
<dbReference type="GO" id="GO:0003700">
    <property type="term" value="F:DNA-binding transcription factor activity"/>
    <property type="evidence" value="ECO:0007669"/>
    <property type="project" value="TreeGrafter"/>
</dbReference>
<sequence>MQAIFGKRLLCGRDCRSIQYDRHREGNKKVKDNKNVVAEDYSGPLMADVARLAGVAISTVSRALANPGRVNEKTRAKIDAAAKQLGYTPNAMARGLRVGKSNTIMIILPGSLYYGVSQVIPQVLQSINKALLQNGYNLMIANLGRDAESERHVLDLAFGGTVRGAIILSSKLPEVDGRSLANAGLPIVSMLLDMSDAGVASVVTNDREAVRDATADLIRIGHRRFLYLAGPENNYHDIERFSGVVAALQEAGLPESAVVRSGGNLDYQHGFDIGVQAARDFAALADKPTAAIATSDDMAISFMSRVQRMGLSIPGGLSIVSFDGSPVCAFCSPPLSTIEQPMEEMGQMAVAILMAAIDRPEQKPEMRNVIRSRLIQRESVAAPA</sequence>
<dbReference type="PATRIC" id="fig|363754.4.peg.145"/>
<dbReference type="PROSITE" id="PS50932">
    <property type="entry name" value="HTH_LACI_2"/>
    <property type="match status" value="1"/>
</dbReference>
<gene>
    <name evidence="6" type="primary">cytR</name>
    <name evidence="6" type="ORF">RHSP_63621</name>
</gene>
<dbReference type="Gene3D" id="3.40.50.2300">
    <property type="match status" value="2"/>
</dbReference>
<comment type="caution">
    <text evidence="6">The sequence shown here is derived from an EMBL/GenBank/DDBJ whole genome shotgun (WGS) entry which is preliminary data.</text>
</comment>
<dbReference type="SUPFAM" id="SSF53822">
    <property type="entry name" value="Periplasmic binding protein-like I"/>
    <property type="match status" value="1"/>
</dbReference>
<keyword evidence="1" id="KW-0678">Repressor</keyword>
<dbReference type="SMART" id="SM00354">
    <property type="entry name" value="HTH_LACI"/>
    <property type="match status" value="1"/>
</dbReference>
<keyword evidence="4" id="KW-0804">Transcription</keyword>
<dbReference type="InterPro" id="IPR000843">
    <property type="entry name" value="HTH_LacI"/>
</dbReference>
<protein>
    <submittedName>
        <fullName evidence="6">HTH-type transcriptional repressor</fullName>
    </submittedName>
</protein>
<dbReference type="AlphaFoldDB" id="N6UHR8"/>
<evidence type="ECO:0000259" key="5">
    <source>
        <dbReference type="PROSITE" id="PS50932"/>
    </source>
</evidence>
<dbReference type="InterPro" id="IPR010982">
    <property type="entry name" value="Lambda_DNA-bd_dom_sf"/>
</dbReference>
<dbReference type="Gene3D" id="1.10.260.40">
    <property type="entry name" value="lambda repressor-like DNA-binding domains"/>
    <property type="match status" value="1"/>
</dbReference>
<dbReference type="InterPro" id="IPR028082">
    <property type="entry name" value="Peripla_BP_I"/>
</dbReference>
<evidence type="ECO:0000256" key="1">
    <source>
        <dbReference type="ARBA" id="ARBA00022491"/>
    </source>
</evidence>
<dbReference type="InterPro" id="IPR046335">
    <property type="entry name" value="LacI/GalR-like_sensor"/>
</dbReference>
<evidence type="ECO:0000313" key="6">
    <source>
        <dbReference type="EMBL" id="ENN89793.1"/>
    </source>
</evidence>
<dbReference type="STRING" id="363754.RHSP_63621"/>
<evidence type="ECO:0000256" key="2">
    <source>
        <dbReference type="ARBA" id="ARBA00023015"/>
    </source>
</evidence>
<dbReference type="GO" id="GO:0000976">
    <property type="term" value="F:transcription cis-regulatory region binding"/>
    <property type="evidence" value="ECO:0007669"/>
    <property type="project" value="TreeGrafter"/>
</dbReference>
<dbReference type="Proteomes" id="UP000012429">
    <property type="component" value="Unassembled WGS sequence"/>
</dbReference>
<evidence type="ECO:0000313" key="7">
    <source>
        <dbReference type="Proteomes" id="UP000012429"/>
    </source>
</evidence>
<dbReference type="Pfam" id="PF13377">
    <property type="entry name" value="Peripla_BP_3"/>
    <property type="match status" value="1"/>
</dbReference>
<name>N6UHR8_9HYPH</name>
<dbReference type="EMBL" id="AQHN01000002">
    <property type="protein sequence ID" value="ENN89793.1"/>
    <property type="molecule type" value="Genomic_DNA"/>
</dbReference>
<evidence type="ECO:0000256" key="3">
    <source>
        <dbReference type="ARBA" id="ARBA00023125"/>
    </source>
</evidence>